<keyword evidence="4" id="KW-1185">Reference proteome</keyword>
<dbReference type="AlphaFoldDB" id="A0A8J3JYM1"/>
<accession>A0A8J3JYM1</accession>
<feature type="transmembrane region" description="Helical" evidence="2">
    <location>
        <begin position="42"/>
        <end position="64"/>
    </location>
</feature>
<protein>
    <submittedName>
        <fullName evidence="3">Uncharacterized protein</fullName>
    </submittedName>
</protein>
<gene>
    <name evidence="3" type="ORF">Cch02nite_28220</name>
</gene>
<evidence type="ECO:0000256" key="2">
    <source>
        <dbReference type="SAM" id="Phobius"/>
    </source>
</evidence>
<evidence type="ECO:0000256" key="1">
    <source>
        <dbReference type="SAM" id="MobiDB-lite"/>
    </source>
</evidence>
<name>A0A8J3JYM1_9ACTN</name>
<comment type="caution">
    <text evidence="3">The sequence shown here is derived from an EMBL/GenBank/DDBJ whole genome shotgun (WGS) entry which is preliminary data.</text>
</comment>
<dbReference type="Proteomes" id="UP000619293">
    <property type="component" value="Unassembled WGS sequence"/>
</dbReference>
<evidence type="ECO:0000313" key="3">
    <source>
        <dbReference type="EMBL" id="GIF89378.1"/>
    </source>
</evidence>
<sequence>MTYLDQLPPERELPAARQARMRHRVLAALPAPGRPVRRRRTLAVLGAGLATAACAVAVVVWTGGPGGGERPEPQVVALGTGVLSPMVRRTGDRCLTNAWQMLHDMDHPPEYTFHWPEGARPSLVNYAERENRAVTVYRLDQTIIWCSMEPTIPPGDEWSSGLGYGPAPSWLPGPMAGQSASHRDEDGGEAQVAGYISSRVAKVVLDDGQGHRSTARLADGTFAVLSDGPLAPGKGQLISYDEQGREIDRRSAFDLGPVGTSCWIDPAGKVVVYGMDRKNAPTPSPAGCGKAEPWAPSKGWTPA</sequence>
<reference evidence="3 4" key="1">
    <citation type="submission" date="2021-01" db="EMBL/GenBank/DDBJ databases">
        <title>Whole genome shotgun sequence of Catellatospora chokoriensis NBRC 107358.</title>
        <authorList>
            <person name="Komaki H."/>
            <person name="Tamura T."/>
        </authorList>
    </citation>
    <scope>NUCLEOTIDE SEQUENCE [LARGE SCALE GENOMIC DNA]</scope>
    <source>
        <strain evidence="3 4">NBRC 107358</strain>
    </source>
</reference>
<evidence type="ECO:0000313" key="4">
    <source>
        <dbReference type="Proteomes" id="UP000619293"/>
    </source>
</evidence>
<keyword evidence="2" id="KW-0472">Membrane</keyword>
<dbReference type="RefSeq" id="WP_191839244.1">
    <property type="nucleotide sequence ID" value="NZ_BAAALB010000006.1"/>
</dbReference>
<keyword evidence="2" id="KW-0812">Transmembrane</keyword>
<organism evidence="3 4">
    <name type="scientific">Catellatospora chokoriensis</name>
    <dbReference type="NCBI Taxonomy" id="310353"/>
    <lineage>
        <taxon>Bacteria</taxon>
        <taxon>Bacillati</taxon>
        <taxon>Actinomycetota</taxon>
        <taxon>Actinomycetes</taxon>
        <taxon>Micromonosporales</taxon>
        <taxon>Micromonosporaceae</taxon>
        <taxon>Catellatospora</taxon>
    </lineage>
</organism>
<feature type="region of interest" description="Disordered" evidence="1">
    <location>
        <begin position="281"/>
        <end position="303"/>
    </location>
</feature>
<keyword evidence="2" id="KW-1133">Transmembrane helix</keyword>
<proteinExistence type="predicted"/>
<dbReference type="EMBL" id="BONG01000015">
    <property type="protein sequence ID" value="GIF89378.1"/>
    <property type="molecule type" value="Genomic_DNA"/>
</dbReference>